<dbReference type="KEGG" id="rpc:RPC_3614"/>
<dbReference type="SMART" id="SM00342">
    <property type="entry name" value="HTH_ARAC"/>
    <property type="match status" value="1"/>
</dbReference>
<gene>
    <name evidence="4" type="ordered locus">RPC_3614</name>
</gene>
<dbReference type="SUPFAM" id="SSF46689">
    <property type="entry name" value="Homeodomain-like"/>
    <property type="match status" value="1"/>
</dbReference>
<dbReference type="eggNOG" id="COG2207">
    <property type="taxonomic scope" value="Bacteria"/>
</dbReference>
<dbReference type="PANTHER" id="PTHR47893">
    <property type="entry name" value="REGULATORY PROTEIN PCHR"/>
    <property type="match status" value="1"/>
</dbReference>
<dbReference type="InterPro" id="IPR018060">
    <property type="entry name" value="HTH_AraC"/>
</dbReference>
<dbReference type="HOGENOM" id="CLU_052345_4_2_5"/>
<dbReference type="OrthoDB" id="6670788at2"/>
<dbReference type="AlphaFoldDB" id="Q210N7"/>
<name>Q210N7_RHOPB</name>
<evidence type="ECO:0000256" key="2">
    <source>
        <dbReference type="ARBA" id="ARBA00023163"/>
    </source>
</evidence>
<protein>
    <submittedName>
        <fullName evidence="4">Transcriptional regulator, AraC family</fullName>
    </submittedName>
</protein>
<dbReference type="Gene3D" id="1.10.10.60">
    <property type="entry name" value="Homeodomain-like"/>
    <property type="match status" value="1"/>
</dbReference>
<proteinExistence type="predicted"/>
<sequence length="296" mass="32193">MTSRASTTIRSSLQREGERFPLFSGAMVVSAGITQFDQPKRVNAELVAGVKTVMLLSGRLRIRIGDGGEREICGPAVLMIRSCGGGQRDQVFAADVPVRYVIVQLDEKLLGTEIAAAFDRSPLRATCRGAAGAVLLSSSAGNELQALATQIMNCPIRGVERELYIGGKAMQLVALALSSCISEADDGDGHQFSSKDVDRIRQARDLLVASMRNPPSLELLAQKTGLNVRKLNLGFRRMYRATAYGFLQEYRLEQAYKLISSGEMSVSQAAYHVGYGAAHFATVFRKRFGVSPSRLR</sequence>
<evidence type="ECO:0000313" key="4">
    <source>
        <dbReference type="EMBL" id="ABD89149.1"/>
    </source>
</evidence>
<dbReference type="PROSITE" id="PS01124">
    <property type="entry name" value="HTH_ARAC_FAMILY_2"/>
    <property type="match status" value="1"/>
</dbReference>
<dbReference type="GO" id="GO:0043565">
    <property type="term" value="F:sequence-specific DNA binding"/>
    <property type="evidence" value="ECO:0007669"/>
    <property type="project" value="InterPro"/>
</dbReference>
<dbReference type="InterPro" id="IPR053142">
    <property type="entry name" value="PchR_regulatory_protein"/>
</dbReference>
<dbReference type="Pfam" id="PF12833">
    <property type="entry name" value="HTH_18"/>
    <property type="match status" value="1"/>
</dbReference>
<accession>Q210N7</accession>
<evidence type="ECO:0000259" key="3">
    <source>
        <dbReference type="PROSITE" id="PS01124"/>
    </source>
</evidence>
<dbReference type="InterPro" id="IPR009057">
    <property type="entry name" value="Homeodomain-like_sf"/>
</dbReference>
<dbReference type="GO" id="GO:0003700">
    <property type="term" value="F:DNA-binding transcription factor activity"/>
    <property type="evidence" value="ECO:0007669"/>
    <property type="project" value="InterPro"/>
</dbReference>
<evidence type="ECO:0000256" key="1">
    <source>
        <dbReference type="ARBA" id="ARBA00023015"/>
    </source>
</evidence>
<keyword evidence="1" id="KW-0805">Transcription regulation</keyword>
<feature type="domain" description="HTH araC/xylS-type" evidence="3">
    <location>
        <begin position="201"/>
        <end position="296"/>
    </location>
</feature>
<reference evidence="4" key="1">
    <citation type="submission" date="2006-03" db="EMBL/GenBank/DDBJ databases">
        <title>Complete sequence of Rhodopseudomonas palustris BisB18.</title>
        <authorList>
            <consortium name="US DOE Joint Genome Institute"/>
            <person name="Copeland A."/>
            <person name="Lucas S."/>
            <person name="Lapidus A."/>
            <person name="Barry K."/>
            <person name="Detter J.C."/>
            <person name="Glavina del Rio T."/>
            <person name="Hammon N."/>
            <person name="Israni S."/>
            <person name="Dalin E."/>
            <person name="Tice H."/>
            <person name="Pitluck S."/>
            <person name="Chain P."/>
            <person name="Malfatti S."/>
            <person name="Shin M."/>
            <person name="Vergez L."/>
            <person name="Schmutz J."/>
            <person name="Larimer F."/>
            <person name="Land M."/>
            <person name="Hauser L."/>
            <person name="Pelletier D.A."/>
            <person name="Kyrpides N."/>
            <person name="Anderson I."/>
            <person name="Oda Y."/>
            <person name="Harwood C.S."/>
            <person name="Richardson P."/>
        </authorList>
    </citation>
    <scope>NUCLEOTIDE SEQUENCE [LARGE SCALE GENOMIC DNA]</scope>
    <source>
        <strain evidence="4">BisB18</strain>
    </source>
</reference>
<dbReference type="STRING" id="316056.RPC_3614"/>
<keyword evidence="2" id="KW-0804">Transcription</keyword>
<dbReference type="PANTHER" id="PTHR47893:SF1">
    <property type="entry name" value="REGULATORY PROTEIN PCHR"/>
    <property type="match status" value="1"/>
</dbReference>
<dbReference type="EMBL" id="CP000301">
    <property type="protein sequence ID" value="ABD89149.1"/>
    <property type="molecule type" value="Genomic_DNA"/>
</dbReference>
<organism evidence="4">
    <name type="scientific">Rhodopseudomonas palustris (strain BisB18)</name>
    <dbReference type="NCBI Taxonomy" id="316056"/>
    <lineage>
        <taxon>Bacteria</taxon>
        <taxon>Pseudomonadati</taxon>
        <taxon>Pseudomonadota</taxon>
        <taxon>Alphaproteobacteria</taxon>
        <taxon>Hyphomicrobiales</taxon>
        <taxon>Nitrobacteraceae</taxon>
        <taxon>Rhodopseudomonas</taxon>
    </lineage>
</organism>